<feature type="transmembrane region" description="Helical" evidence="1">
    <location>
        <begin position="230"/>
        <end position="254"/>
    </location>
</feature>
<keyword evidence="1" id="KW-1133">Transmembrane helix</keyword>
<evidence type="ECO:0000313" key="3">
    <source>
        <dbReference type="Proteomes" id="UP000030661"/>
    </source>
</evidence>
<dbReference type="AlphaFoldDB" id="A0A081C3W1"/>
<keyword evidence="1" id="KW-0812">Transmembrane</keyword>
<protein>
    <submittedName>
        <fullName evidence="2">Uncharacterized protein</fullName>
    </submittedName>
</protein>
<name>A0A081C3W1_VECG1</name>
<gene>
    <name evidence="2" type="ORF">U27_06243</name>
</gene>
<dbReference type="EMBL" id="DF820469">
    <property type="protein sequence ID" value="GAK59266.1"/>
    <property type="molecule type" value="Genomic_DNA"/>
</dbReference>
<sequence>MENVHRVMFYQFLMFTLEGEERMSISSSSMPRTRKLYKTQKKIEQMEIRSRSLVPGENAEEQAHELKLVTQEKNRLQDRLTLSFLLGILLVVSIVLAIAKAFPQQSGILWLFEVPELPQTVGDFATILTPLLAISVAIERLLETAFNWYEQTSIAVADILVAPRETLDWVQKEYQESYETTQAAAETLRLETTPETLHVFEIAENRLAKAEERLRGWVQAPEYLAWKKALCIWIGLLTGLIVSILGDLGILHYVGVPTPRIIDMLVTGLVIGSGPGPMHDLIGILQSGRNALNNLGQIAKTQDVQDAIAALRQSEAIHRTEEA</sequence>
<proteinExistence type="predicted"/>
<feature type="transmembrane region" description="Helical" evidence="1">
    <location>
        <begin position="80"/>
        <end position="102"/>
    </location>
</feature>
<accession>A0A081C3W1</accession>
<organism evidence="2 3">
    <name type="scientific">Vecturithrix granuli</name>
    <dbReference type="NCBI Taxonomy" id="1499967"/>
    <lineage>
        <taxon>Bacteria</taxon>
        <taxon>Candidatus Moduliflexota</taxon>
        <taxon>Candidatus Vecturitrichia</taxon>
        <taxon>Candidatus Vecturitrichales</taxon>
        <taxon>Candidatus Vecturitrichaceae</taxon>
        <taxon>Candidatus Vecturithrix</taxon>
    </lineage>
</organism>
<keyword evidence="1" id="KW-0472">Membrane</keyword>
<dbReference type="Proteomes" id="UP000030661">
    <property type="component" value="Unassembled WGS sequence"/>
</dbReference>
<keyword evidence="3" id="KW-1185">Reference proteome</keyword>
<evidence type="ECO:0000256" key="1">
    <source>
        <dbReference type="SAM" id="Phobius"/>
    </source>
</evidence>
<evidence type="ECO:0000313" key="2">
    <source>
        <dbReference type="EMBL" id="GAK59266.1"/>
    </source>
</evidence>
<dbReference type="HOGENOM" id="CLU_859601_0_0_0"/>
<feature type="transmembrane region" description="Helical" evidence="1">
    <location>
        <begin position="122"/>
        <end position="142"/>
    </location>
</feature>
<reference evidence="2 3" key="1">
    <citation type="journal article" date="2015" name="PeerJ">
        <title>First genomic representation of candidate bacterial phylum KSB3 points to enhanced environmental sensing as a trigger of wastewater bulking.</title>
        <authorList>
            <person name="Sekiguchi Y."/>
            <person name="Ohashi A."/>
            <person name="Parks D.H."/>
            <person name="Yamauchi T."/>
            <person name="Tyson G.W."/>
            <person name="Hugenholtz P."/>
        </authorList>
    </citation>
    <scope>NUCLEOTIDE SEQUENCE [LARGE SCALE GENOMIC DNA]</scope>
</reference>